<dbReference type="AlphaFoldDB" id="A0A7W9CU60"/>
<feature type="region of interest" description="Disordered" evidence="1">
    <location>
        <begin position="279"/>
        <end position="320"/>
    </location>
</feature>
<keyword evidence="3" id="KW-1185">Reference proteome</keyword>
<dbReference type="RefSeq" id="WP_183852404.1">
    <property type="nucleotide sequence ID" value="NZ_JACHOO010000001.1"/>
</dbReference>
<accession>A0A7W9CU60</accession>
<evidence type="ECO:0000256" key="1">
    <source>
        <dbReference type="SAM" id="MobiDB-lite"/>
    </source>
</evidence>
<sequence length="320" mass="34430">MTAKDDERQPAEPDLAAIAAGLEAMEARLHAALRPINRRLRDLENRTLLLCPTPEVAAGLQERVLRIGRLLRPQRARGVGKIRVGKIGDGGYVQLDDFEHTDAALSLGIGTEVSWDLDVAERGLTVLQFDHTVPGPPVDHPNFRFAPLRIGPQSGEGVVALSDAIERAAGRDGRAILKMDIEGAEWDALDATPLPVLARCRQIVCELHGFQQLPAQRTSDLVHRVLAKLHQVFGVVHVHANNVGPIIVLGNVPFFSTLEVTFANRADFDLEPSGEVFPTPLDSPNNPAGPDHFLGTFDFGPDPEPSSPDSRPAAGSGAAA</sequence>
<gene>
    <name evidence="2" type="ORF">GGQ63_000639</name>
</gene>
<organism evidence="2 3">
    <name type="scientific">Prosthecomicrobium pneumaticum</name>
    <dbReference type="NCBI Taxonomy" id="81895"/>
    <lineage>
        <taxon>Bacteria</taxon>
        <taxon>Pseudomonadati</taxon>
        <taxon>Pseudomonadota</taxon>
        <taxon>Alphaproteobacteria</taxon>
        <taxon>Hyphomicrobiales</taxon>
        <taxon>Kaistiaceae</taxon>
        <taxon>Prosthecomicrobium</taxon>
    </lineage>
</organism>
<name>A0A7W9CU60_9HYPH</name>
<dbReference type="EMBL" id="JACHOO010000001">
    <property type="protein sequence ID" value="MBB5751596.1"/>
    <property type="molecule type" value="Genomic_DNA"/>
</dbReference>
<dbReference type="Proteomes" id="UP000523821">
    <property type="component" value="Unassembled WGS sequence"/>
</dbReference>
<evidence type="ECO:0008006" key="4">
    <source>
        <dbReference type="Google" id="ProtNLM"/>
    </source>
</evidence>
<proteinExistence type="predicted"/>
<evidence type="ECO:0000313" key="2">
    <source>
        <dbReference type="EMBL" id="MBB5751596.1"/>
    </source>
</evidence>
<evidence type="ECO:0000313" key="3">
    <source>
        <dbReference type="Proteomes" id="UP000523821"/>
    </source>
</evidence>
<protein>
    <recommendedName>
        <fullName evidence="4">Methyltransferase FkbM domain-containing protein</fullName>
    </recommendedName>
</protein>
<reference evidence="2 3" key="1">
    <citation type="submission" date="2020-08" db="EMBL/GenBank/DDBJ databases">
        <title>Genomic Encyclopedia of Type Strains, Phase IV (KMG-IV): sequencing the most valuable type-strain genomes for metagenomic binning, comparative biology and taxonomic classification.</title>
        <authorList>
            <person name="Goeker M."/>
        </authorList>
    </citation>
    <scope>NUCLEOTIDE SEQUENCE [LARGE SCALE GENOMIC DNA]</scope>
    <source>
        <strain evidence="2 3">DSM 16268</strain>
    </source>
</reference>
<comment type="caution">
    <text evidence="2">The sequence shown here is derived from an EMBL/GenBank/DDBJ whole genome shotgun (WGS) entry which is preliminary data.</text>
</comment>